<dbReference type="EMBL" id="VMFD01000054">
    <property type="protein sequence ID" value="TSC65245.1"/>
    <property type="molecule type" value="Genomic_DNA"/>
</dbReference>
<evidence type="ECO:0000313" key="2">
    <source>
        <dbReference type="EMBL" id="TSC65245.1"/>
    </source>
</evidence>
<dbReference type="InterPro" id="IPR011604">
    <property type="entry name" value="PDDEXK-like_dom_sf"/>
</dbReference>
<dbReference type="InterPro" id="IPR038726">
    <property type="entry name" value="PDDEXK_AddAB-type"/>
</dbReference>
<dbReference type="Proteomes" id="UP000316253">
    <property type="component" value="Unassembled WGS sequence"/>
</dbReference>
<gene>
    <name evidence="2" type="ORF">CEO22_547</name>
</gene>
<proteinExistence type="predicted"/>
<sequence length="250" mass="29254">MTYGRQRNIFDPKSEIPFKLSRSRLENFTKCPRCFYIDRRLGIGQPSSPPFSLNNAVDELLKKEFDILREKGEAHALMTEYGLDAVPFKDDRMDEWRDSLRRGIQYLHEPTNLLICGGVDDVWARPDGELIIVDYKATSKNGEVEWDDNAQHHKQYKRQMEIYQWLFRRNGFKVSDTGYFVYVNGQTERDGFHGKLEFTAKLLPHTGDDSWVEQAIIDARKCLMSKTMPEFSPLCEFCQYNQAISVLKIY</sequence>
<reference evidence="2 3" key="1">
    <citation type="submission" date="2017-08" db="EMBL/GenBank/DDBJ databases">
        <title>Mechanisms for carbon and nitrogen cycling indicate functional differentiation within the Candidate Phyla Radiation.</title>
        <authorList>
            <person name="Danczak R.E."/>
            <person name="Johnston M.D."/>
            <person name="Kenah C."/>
            <person name="Slattery M."/>
            <person name="Wrighton K.C."/>
            <person name="Wilkins M.J."/>
        </authorList>
    </citation>
    <scope>NUCLEOTIDE SEQUENCE [LARGE SCALE GENOMIC DNA]</scope>
    <source>
        <strain evidence="2">Gr01-1014_85</strain>
    </source>
</reference>
<dbReference type="Gene3D" id="3.90.320.10">
    <property type="match status" value="1"/>
</dbReference>
<comment type="caution">
    <text evidence="2">The sequence shown here is derived from an EMBL/GenBank/DDBJ whole genome shotgun (WGS) entry which is preliminary data.</text>
</comment>
<feature type="domain" description="PD-(D/E)XK endonuclease-like" evidence="1">
    <location>
        <begin position="20"/>
        <end position="242"/>
    </location>
</feature>
<name>A0A554JA45_9BACT</name>
<evidence type="ECO:0000313" key="3">
    <source>
        <dbReference type="Proteomes" id="UP000316253"/>
    </source>
</evidence>
<evidence type="ECO:0000259" key="1">
    <source>
        <dbReference type="Pfam" id="PF12705"/>
    </source>
</evidence>
<protein>
    <recommendedName>
        <fullName evidence="1">PD-(D/E)XK endonuclease-like domain-containing protein</fullName>
    </recommendedName>
</protein>
<dbReference type="AlphaFoldDB" id="A0A554JA45"/>
<organism evidence="2 3">
    <name type="scientific">Candidatus Berkelbacteria bacterium Gr01-1014_85</name>
    <dbReference type="NCBI Taxonomy" id="2017150"/>
    <lineage>
        <taxon>Bacteria</taxon>
        <taxon>Candidatus Berkelbacteria</taxon>
    </lineage>
</organism>
<dbReference type="Pfam" id="PF12705">
    <property type="entry name" value="PDDEXK_1"/>
    <property type="match status" value="1"/>
</dbReference>
<accession>A0A554JA45</accession>